<evidence type="ECO:0000313" key="1">
    <source>
        <dbReference type="EMBL" id="SVB80046.1"/>
    </source>
</evidence>
<sequence>MEEIIEGPIFEWIENNMTGLEVCQTNCAKEERDKPL</sequence>
<organism evidence="1">
    <name type="scientific">marine metagenome</name>
    <dbReference type="NCBI Taxonomy" id="408172"/>
    <lineage>
        <taxon>unclassified sequences</taxon>
        <taxon>metagenomes</taxon>
        <taxon>ecological metagenomes</taxon>
    </lineage>
</organism>
<dbReference type="EMBL" id="UINC01058131">
    <property type="protein sequence ID" value="SVB80046.1"/>
    <property type="molecule type" value="Genomic_DNA"/>
</dbReference>
<reference evidence="1" key="1">
    <citation type="submission" date="2018-05" db="EMBL/GenBank/DDBJ databases">
        <authorList>
            <person name="Lanie J.A."/>
            <person name="Ng W.-L."/>
            <person name="Kazmierczak K.M."/>
            <person name="Andrzejewski T.M."/>
            <person name="Davidsen T.M."/>
            <person name="Wayne K.J."/>
            <person name="Tettelin H."/>
            <person name="Glass J.I."/>
            <person name="Rusch D."/>
            <person name="Podicherti R."/>
            <person name="Tsui H.-C.T."/>
            <person name="Winkler M.E."/>
        </authorList>
    </citation>
    <scope>NUCLEOTIDE SEQUENCE</scope>
</reference>
<dbReference type="AlphaFoldDB" id="A0A382GY86"/>
<gene>
    <name evidence="1" type="ORF">METZ01_LOCUS232900</name>
</gene>
<proteinExistence type="predicted"/>
<protein>
    <submittedName>
        <fullName evidence="1">Uncharacterized protein</fullName>
    </submittedName>
</protein>
<accession>A0A382GY86</accession>
<name>A0A382GY86_9ZZZZ</name>